<dbReference type="PANTHER" id="PTHR43667:SF2">
    <property type="entry name" value="FATTY ACID C-METHYL TRANSFERASE"/>
    <property type="match status" value="1"/>
</dbReference>
<gene>
    <name evidence="4" type="ORF">KTN04_06645</name>
</gene>
<protein>
    <submittedName>
        <fullName evidence="4">Cyclopropane-fatty-acyl-phospholipid synthase family protein</fullName>
    </submittedName>
</protein>
<keyword evidence="1" id="KW-0489">Methyltransferase</keyword>
<evidence type="ECO:0000256" key="3">
    <source>
        <dbReference type="ARBA" id="ARBA00022691"/>
    </source>
</evidence>
<dbReference type="InterPro" id="IPR050723">
    <property type="entry name" value="CFA/CMAS"/>
</dbReference>
<sequence>MKPSEYRTLDPAQVLPKTGWLNRWCVKTLLNHLPDLDYGTLDLQLPSGQLLQFGKAREHQPRAEIRIHHYRALRRLLRGGPVGWSEAYMDGDWDSPDLVSLFRWALGNEASIQRMARGNWLLRSLNRLRHLRRANTRSGSRRNIAYHYDLGNDFYSLWLDPSMTYSAALYADGADNHGPDALHAAQLNKYRRICTLLNLQPGQRVLEIGCGWGGFAELAAREFGADVHGVTLSVEQLQYARERIERAGLNAHCRFTLTDYRDLSERYDHIVSIEMFEAVGEEHWPTYFSQVHQCLKPGGKAVLQIISIEEARFERYRNSADFIQTYIFPGGMLPSPERLRQAIAEGDLQLEQEQTFALGYADTLREWRHSFIEQWPRIQALAQEKRFDERFRRMWLYYLAYCEAGFRHGSIDVGLYQLSR</sequence>
<organism evidence="4 5">
    <name type="scientific">Marinobacterium weihaiense</name>
    <dbReference type="NCBI Taxonomy" id="2851016"/>
    <lineage>
        <taxon>Bacteria</taxon>
        <taxon>Pseudomonadati</taxon>
        <taxon>Pseudomonadota</taxon>
        <taxon>Gammaproteobacteria</taxon>
        <taxon>Oceanospirillales</taxon>
        <taxon>Oceanospirillaceae</taxon>
        <taxon>Marinobacterium</taxon>
    </lineage>
</organism>
<comment type="caution">
    <text evidence="4">The sequence shown here is derived from an EMBL/GenBank/DDBJ whole genome shotgun (WGS) entry which is preliminary data.</text>
</comment>
<dbReference type="CDD" id="cd02440">
    <property type="entry name" value="AdoMet_MTases"/>
    <property type="match status" value="1"/>
</dbReference>
<evidence type="ECO:0000313" key="4">
    <source>
        <dbReference type="EMBL" id="MBV0933012.1"/>
    </source>
</evidence>
<keyword evidence="2" id="KW-0808">Transferase</keyword>
<accession>A0ABS6M9Q5</accession>
<reference evidence="4 5" key="1">
    <citation type="submission" date="2021-06" db="EMBL/GenBank/DDBJ databases">
        <title>Bacterium isolated from marine sediment.</title>
        <authorList>
            <person name="Zhu K.-L."/>
            <person name="Du Z.-J."/>
            <person name="Liang Q.-Y."/>
        </authorList>
    </citation>
    <scope>NUCLEOTIDE SEQUENCE [LARGE SCALE GENOMIC DNA]</scope>
    <source>
        <strain evidence="4 5">A346</strain>
    </source>
</reference>
<dbReference type="RefSeq" id="WP_217334433.1">
    <property type="nucleotide sequence ID" value="NZ_JAHQZT010000006.1"/>
</dbReference>
<evidence type="ECO:0000256" key="2">
    <source>
        <dbReference type="ARBA" id="ARBA00022679"/>
    </source>
</evidence>
<dbReference type="PANTHER" id="PTHR43667">
    <property type="entry name" value="CYCLOPROPANE-FATTY-ACYL-PHOSPHOLIPID SYNTHASE"/>
    <property type="match status" value="1"/>
</dbReference>
<evidence type="ECO:0000313" key="5">
    <source>
        <dbReference type="Proteomes" id="UP000755551"/>
    </source>
</evidence>
<dbReference type="Proteomes" id="UP000755551">
    <property type="component" value="Unassembled WGS sequence"/>
</dbReference>
<proteinExistence type="predicted"/>
<evidence type="ECO:0000256" key="1">
    <source>
        <dbReference type="ARBA" id="ARBA00022603"/>
    </source>
</evidence>
<dbReference type="PIRSF" id="PIRSF003085">
    <property type="entry name" value="CMAS"/>
    <property type="match status" value="1"/>
</dbReference>
<keyword evidence="5" id="KW-1185">Reference proteome</keyword>
<dbReference type="EMBL" id="JAHQZT010000006">
    <property type="protein sequence ID" value="MBV0933012.1"/>
    <property type="molecule type" value="Genomic_DNA"/>
</dbReference>
<keyword evidence="3" id="KW-0949">S-adenosyl-L-methionine</keyword>
<dbReference type="InterPro" id="IPR003333">
    <property type="entry name" value="CMAS"/>
</dbReference>
<name>A0ABS6M9Q5_9GAMM</name>
<dbReference type="Pfam" id="PF02353">
    <property type="entry name" value="CMAS"/>
    <property type="match status" value="1"/>
</dbReference>